<dbReference type="Proteomes" id="UP000027195">
    <property type="component" value="Unassembled WGS sequence"/>
</dbReference>
<evidence type="ECO:0000313" key="1">
    <source>
        <dbReference type="EMBL" id="KDQ05512.1"/>
    </source>
</evidence>
<dbReference type="STRING" id="930990.A0A067M0V3"/>
<dbReference type="InParanoid" id="A0A067M0V3"/>
<organism evidence="1 2">
    <name type="scientific">Botryobasidium botryosum (strain FD-172 SS1)</name>
    <dbReference type="NCBI Taxonomy" id="930990"/>
    <lineage>
        <taxon>Eukaryota</taxon>
        <taxon>Fungi</taxon>
        <taxon>Dikarya</taxon>
        <taxon>Basidiomycota</taxon>
        <taxon>Agaricomycotina</taxon>
        <taxon>Agaricomycetes</taxon>
        <taxon>Cantharellales</taxon>
        <taxon>Botryobasidiaceae</taxon>
        <taxon>Botryobasidium</taxon>
    </lineage>
</organism>
<proteinExistence type="predicted"/>
<evidence type="ECO:0000313" key="2">
    <source>
        <dbReference type="Proteomes" id="UP000027195"/>
    </source>
</evidence>
<sequence>MKRYFLFILSCPANNQLILGIPLQLTIYNLLRVKFISTENWQPDGDVLRCNKEVYGVEREDCVMVQGDGEVNYARLHLMFTCTAFGKVWRVAREEKDGQFILIDSIIRGAYICRDGDKTNYYFVNDLIDNDMYLRLGPSLD</sequence>
<dbReference type="HOGENOM" id="CLU_132233_0_0_1"/>
<dbReference type="EMBL" id="KL198296">
    <property type="protein sequence ID" value="KDQ05512.1"/>
    <property type="molecule type" value="Genomic_DNA"/>
</dbReference>
<name>A0A067M0V3_BOTB1</name>
<protein>
    <submittedName>
        <fullName evidence="1">Uncharacterized protein</fullName>
    </submittedName>
</protein>
<dbReference type="OrthoDB" id="3239511at2759"/>
<accession>A0A067M0V3</accession>
<gene>
    <name evidence="1" type="ORF">BOTBODRAFT_122708</name>
</gene>
<keyword evidence="2" id="KW-1185">Reference proteome</keyword>
<dbReference type="AlphaFoldDB" id="A0A067M0V3"/>
<reference evidence="2" key="1">
    <citation type="journal article" date="2014" name="Proc. Natl. Acad. Sci. U.S.A.">
        <title>Extensive sampling of basidiomycete genomes demonstrates inadequacy of the white-rot/brown-rot paradigm for wood decay fungi.</title>
        <authorList>
            <person name="Riley R."/>
            <person name="Salamov A.A."/>
            <person name="Brown D.W."/>
            <person name="Nagy L.G."/>
            <person name="Floudas D."/>
            <person name="Held B.W."/>
            <person name="Levasseur A."/>
            <person name="Lombard V."/>
            <person name="Morin E."/>
            <person name="Otillar R."/>
            <person name="Lindquist E.A."/>
            <person name="Sun H."/>
            <person name="LaButti K.M."/>
            <person name="Schmutz J."/>
            <person name="Jabbour D."/>
            <person name="Luo H."/>
            <person name="Baker S.E."/>
            <person name="Pisabarro A.G."/>
            <person name="Walton J.D."/>
            <person name="Blanchette R.A."/>
            <person name="Henrissat B."/>
            <person name="Martin F."/>
            <person name="Cullen D."/>
            <person name="Hibbett D.S."/>
            <person name="Grigoriev I.V."/>
        </authorList>
    </citation>
    <scope>NUCLEOTIDE SEQUENCE [LARGE SCALE GENOMIC DNA]</scope>
    <source>
        <strain evidence="2">FD-172 SS1</strain>
    </source>
</reference>